<evidence type="ECO:0000313" key="1">
    <source>
        <dbReference type="EMBL" id="CAF4199491.1"/>
    </source>
</evidence>
<sequence>MILNDCDIVLDDEKYFGLSGDNVQCDQ</sequence>
<reference evidence="1" key="1">
    <citation type="submission" date="2021-02" db="EMBL/GenBank/DDBJ databases">
        <authorList>
            <person name="Nowell W R."/>
        </authorList>
    </citation>
    <scope>NUCLEOTIDE SEQUENCE</scope>
</reference>
<comment type="caution">
    <text evidence="1">The sequence shown here is derived from an EMBL/GenBank/DDBJ whole genome shotgun (WGS) entry which is preliminary data.</text>
</comment>
<evidence type="ECO:0000313" key="2">
    <source>
        <dbReference type="Proteomes" id="UP000663823"/>
    </source>
</evidence>
<name>A0A820BD35_9BILA</name>
<proteinExistence type="predicted"/>
<protein>
    <submittedName>
        <fullName evidence="1">Uncharacterized protein</fullName>
    </submittedName>
</protein>
<dbReference type="EMBL" id="CAJOAX010021136">
    <property type="protein sequence ID" value="CAF4199491.1"/>
    <property type="molecule type" value="Genomic_DNA"/>
</dbReference>
<dbReference type="AlphaFoldDB" id="A0A820BD35"/>
<organism evidence="1 2">
    <name type="scientific">Rotaria sordida</name>
    <dbReference type="NCBI Taxonomy" id="392033"/>
    <lineage>
        <taxon>Eukaryota</taxon>
        <taxon>Metazoa</taxon>
        <taxon>Spiralia</taxon>
        <taxon>Gnathifera</taxon>
        <taxon>Rotifera</taxon>
        <taxon>Eurotatoria</taxon>
        <taxon>Bdelloidea</taxon>
        <taxon>Philodinida</taxon>
        <taxon>Philodinidae</taxon>
        <taxon>Rotaria</taxon>
    </lineage>
</organism>
<dbReference type="Proteomes" id="UP000663823">
    <property type="component" value="Unassembled WGS sequence"/>
</dbReference>
<accession>A0A820BD35</accession>
<feature type="non-terminal residue" evidence="1">
    <location>
        <position position="27"/>
    </location>
</feature>
<gene>
    <name evidence="1" type="ORF">OTI717_LOCUS38507</name>
</gene>